<evidence type="ECO:0000256" key="5">
    <source>
        <dbReference type="ARBA" id="ARBA00022670"/>
    </source>
</evidence>
<evidence type="ECO:0000256" key="9">
    <source>
        <dbReference type="SAM" id="SignalP"/>
    </source>
</evidence>
<feature type="binding site" evidence="8">
    <location>
        <position position="283"/>
    </location>
    <ligand>
        <name>Mn(2+)</name>
        <dbReference type="ChEBI" id="CHEBI:29035"/>
        <label>2</label>
    </ligand>
</feature>
<keyword evidence="4 8" id="KW-0031">Aminopeptidase</keyword>
<feature type="signal peptide" evidence="9">
    <location>
        <begin position="1"/>
        <end position="22"/>
    </location>
</feature>
<evidence type="ECO:0000313" key="12">
    <source>
        <dbReference type="Proteomes" id="UP000006251"/>
    </source>
</evidence>
<feature type="active site" evidence="8">
    <location>
        <position position="295"/>
    </location>
</feature>
<feature type="binding site" evidence="8">
    <location>
        <position position="367"/>
    </location>
    <ligand>
        <name>Mn(2+)</name>
        <dbReference type="ChEBI" id="CHEBI:29035"/>
        <label>1</label>
    </ligand>
</feature>
<evidence type="ECO:0000256" key="7">
    <source>
        <dbReference type="ARBA" id="ARBA00023211"/>
    </source>
</evidence>
<keyword evidence="5 8" id="KW-0645">Protease</keyword>
<dbReference type="PRINTS" id="PR00481">
    <property type="entry name" value="LAMNOPPTDASE"/>
</dbReference>
<dbReference type="PANTHER" id="PTHR11963">
    <property type="entry name" value="LEUCINE AMINOPEPTIDASE-RELATED"/>
    <property type="match status" value="1"/>
</dbReference>
<evidence type="ECO:0000256" key="6">
    <source>
        <dbReference type="ARBA" id="ARBA00022801"/>
    </source>
</evidence>
<evidence type="ECO:0000256" key="1">
    <source>
        <dbReference type="ARBA" id="ARBA00000135"/>
    </source>
</evidence>
<feature type="binding site" evidence="8">
    <location>
        <position position="365"/>
    </location>
    <ligand>
        <name>Mn(2+)</name>
        <dbReference type="ChEBI" id="CHEBI:29035"/>
        <label>1</label>
    </ligand>
</feature>
<feature type="binding site" evidence="8">
    <location>
        <position position="288"/>
    </location>
    <ligand>
        <name>Mn(2+)</name>
        <dbReference type="ChEBI" id="CHEBI:29035"/>
        <label>2</label>
    </ligand>
</feature>
<dbReference type="SUPFAM" id="SSF52949">
    <property type="entry name" value="Macro domain-like"/>
    <property type="match status" value="1"/>
</dbReference>
<keyword evidence="8" id="KW-0963">Cytoplasm</keyword>
<gene>
    <name evidence="8 11" type="primary">pepA</name>
    <name evidence="11" type="ORF">GPAL_3447</name>
</gene>
<dbReference type="Gene3D" id="3.40.220.10">
    <property type="entry name" value="Leucine Aminopeptidase, subunit E, domain 1"/>
    <property type="match status" value="1"/>
</dbReference>
<comment type="similarity">
    <text evidence="3 8">Belongs to the peptidase M17 family.</text>
</comment>
<dbReference type="InterPro" id="IPR023042">
    <property type="entry name" value="Peptidase_M17_leu_NH2_pept"/>
</dbReference>
<dbReference type="EC" id="3.4.11.1" evidence="8"/>
<feature type="binding site" evidence="8">
    <location>
        <position position="367"/>
    </location>
    <ligand>
        <name>Mn(2+)</name>
        <dbReference type="ChEBI" id="CHEBI:29035"/>
        <label>2</label>
    </ligand>
</feature>
<evidence type="ECO:0000256" key="2">
    <source>
        <dbReference type="ARBA" id="ARBA00000967"/>
    </source>
</evidence>
<feature type="active site" evidence="8">
    <location>
        <position position="369"/>
    </location>
</feature>
<evidence type="ECO:0000256" key="4">
    <source>
        <dbReference type="ARBA" id="ARBA00022438"/>
    </source>
</evidence>
<comment type="catalytic activity">
    <reaction evidence="1 8">
        <text>Release of an N-terminal amino acid, Xaa-|-Yaa-, in which Xaa is preferably Leu, but may be other amino acids including Pro although not Arg or Lys, and Yaa may be Pro. Amino acid amides and methyl esters are also readily hydrolyzed, but rates on arylamides are exceedingly low.</text>
        <dbReference type="EC" id="3.4.11.1"/>
    </reaction>
</comment>
<comment type="catalytic activity">
    <reaction evidence="2 8">
        <text>Release of an N-terminal amino acid, preferentially leucine, but not glutamic or aspartic acids.</text>
        <dbReference type="EC" id="3.4.11.10"/>
    </reaction>
</comment>
<dbReference type="CDD" id="cd00433">
    <property type="entry name" value="Peptidase_M17"/>
    <property type="match status" value="1"/>
</dbReference>
<dbReference type="SUPFAM" id="SSF53187">
    <property type="entry name" value="Zn-dependent exopeptidases"/>
    <property type="match status" value="1"/>
</dbReference>
<dbReference type="PROSITE" id="PS00631">
    <property type="entry name" value="CYTOSOL_AP"/>
    <property type="match status" value="1"/>
</dbReference>
<protein>
    <recommendedName>
        <fullName evidence="8">Probable cytosol aminopeptidase</fullName>
        <ecNumber evidence="8">3.4.11.1</ecNumber>
    </recommendedName>
    <alternativeName>
        <fullName evidence="8">Leucine aminopeptidase</fullName>
        <shortName evidence="8">LAP</shortName>
        <ecNumber evidence="8">3.4.11.10</ecNumber>
    </alternativeName>
    <alternativeName>
        <fullName evidence="8">Leucyl aminopeptidase</fullName>
    </alternativeName>
</protein>
<comment type="cofactor">
    <cofactor evidence="8">
        <name>Mn(2+)</name>
        <dbReference type="ChEBI" id="CHEBI:29035"/>
    </cofactor>
    <text evidence="8">Binds 2 manganese ions per subunit.</text>
</comment>
<proteinExistence type="inferred from homology"/>
<dbReference type="GO" id="GO:0030145">
    <property type="term" value="F:manganese ion binding"/>
    <property type="evidence" value="ECO:0007669"/>
    <property type="project" value="UniProtKB-UniRule"/>
</dbReference>
<dbReference type="RefSeq" id="WP_006014161.1">
    <property type="nucleotide sequence ID" value="NZ_AUAV01000008.1"/>
</dbReference>
<dbReference type="EC" id="3.4.11.10" evidence="8"/>
<dbReference type="GO" id="GO:0070006">
    <property type="term" value="F:metalloaminopeptidase activity"/>
    <property type="evidence" value="ECO:0007669"/>
    <property type="project" value="InterPro"/>
</dbReference>
<dbReference type="Pfam" id="PF00883">
    <property type="entry name" value="Peptidase_M17"/>
    <property type="match status" value="1"/>
</dbReference>
<dbReference type="GO" id="GO:0005737">
    <property type="term" value="C:cytoplasm"/>
    <property type="evidence" value="ECO:0007669"/>
    <property type="project" value="UniProtKB-SubCell"/>
</dbReference>
<dbReference type="Proteomes" id="UP000006251">
    <property type="component" value="Unassembled WGS sequence"/>
</dbReference>
<sequence length="517" mass="55631">MKFKHLALLSIAMVGFSTPLLATSSFDFATSASADKKSHVVFINDVNNLDGISQILAQGSVDQLSKLIELNKFTAEKGNTLHLQMIGAAESLLLVGTYDKDGLSAPELQDLGGKIASSLNSTEEMLDIAVHVQNLETTETLPSAHIAYGYHLRHYSFDRYKTKKSEGKSDVLLVNGSADDATNAANLYHSDLAFIAKGVHLTRDLATEPGKNMYPQAFVDVVKAKFKGIKNVDIDVLDMRDIKKLKMGALEGVGLGSINDPRLLVINYRGSQKTDAPIALVGKGITFDTGGISIKPNTGMWAMKSDLSGAAAVAGTLYASAQRGENINLIGFMPLAENMPSQDAIRPGDVLETMKGVSIEVISTDAEGRLILADAVYYAQQKYKPKMLLNIATLTGSAGRALGDEYAAVITRDFELSKQMMDVGERSGELVWPLPLHANHFKQIESPIADIKNSGAGNPGASIGAAVVATFIDEDLPWVHLDIASVDWLEADIDVAPKGSQGWGVRFMDQLVRDHAE</sequence>
<dbReference type="HAMAP" id="MF_00181">
    <property type="entry name" value="Cytosol_peptidase_M17"/>
    <property type="match status" value="1"/>
</dbReference>
<keyword evidence="12" id="KW-1185">Reference proteome</keyword>
<name>K7A4A7_9ALTE</name>
<keyword evidence="8" id="KW-0479">Metal-binding</keyword>
<feature type="binding site" evidence="8">
    <location>
        <position position="288"/>
    </location>
    <ligand>
        <name>Mn(2+)</name>
        <dbReference type="ChEBI" id="CHEBI:29035"/>
        <label>1</label>
    </ligand>
</feature>
<comment type="caution">
    <text evidence="11">The sequence shown here is derived from an EMBL/GenBank/DDBJ whole genome shotgun (WGS) entry which is preliminary data.</text>
</comment>
<dbReference type="EMBL" id="BAEQ01000054">
    <property type="protein sequence ID" value="GAC30295.1"/>
    <property type="molecule type" value="Genomic_DNA"/>
</dbReference>
<organism evidence="11 12">
    <name type="scientific">Brumicola pallidula DSM 14239 = ACAM 615</name>
    <dbReference type="NCBI Taxonomy" id="1121922"/>
    <lineage>
        <taxon>Bacteria</taxon>
        <taxon>Pseudomonadati</taxon>
        <taxon>Pseudomonadota</taxon>
        <taxon>Gammaproteobacteria</taxon>
        <taxon>Alteromonadales</taxon>
        <taxon>Alteromonadaceae</taxon>
        <taxon>Brumicola</taxon>
    </lineage>
</organism>
<feature type="domain" description="Cytosol aminopeptidase" evidence="10">
    <location>
        <begin position="363"/>
        <end position="370"/>
    </location>
</feature>
<evidence type="ECO:0000259" key="10">
    <source>
        <dbReference type="PROSITE" id="PS00631"/>
    </source>
</evidence>
<dbReference type="PANTHER" id="PTHR11963:SF23">
    <property type="entry name" value="CYTOSOL AMINOPEPTIDASE"/>
    <property type="match status" value="1"/>
</dbReference>
<dbReference type="Pfam" id="PF02789">
    <property type="entry name" value="Peptidase_M17_N"/>
    <property type="match status" value="1"/>
</dbReference>
<dbReference type="GO" id="GO:0006508">
    <property type="term" value="P:proteolysis"/>
    <property type="evidence" value="ECO:0007669"/>
    <property type="project" value="UniProtKB-KW"/>
</dbReference>
<reference evidence="12" key="1">
    <citation type="journal article" date="2014" name="Environ. Microbiol.">
        <title>Comparative genomics of the marine bacterial genus Glaciecola reveals the high degree of genomic diversity and genomic characteristic for cold adaptation.</title>
        <authorList>
            <person name="Qin Q.L."/>
            <person name="Xie B.B."/>
            <person name="Yu Y."/>
            <person name="Shu Y.L."/>
            <person name="Rong J.C."/>
            <person name="Zhang Y.J."/>
            <person name="Zhao D.L."/>
            <person name="Chen X.L."/>
            <person name="Zhang X.Y."/>
            <person name="Chen B."/>
            <person name="Zhou B.C."/>
            <person name="Zhang Y.Z."/>
        </authorList>
    </citation>
    <scope>NUCLEOTIDE SEQUENCE [LARGE SCALE GENOMIC DNA]</scope>
    <source>
        <strain evidence="12">ACAM 615</strain>
    </source>
</reference>
<evidence type="ECO:0000256" key="8">
    <source>
        <dbReference type="HAMAP-Rule" id="MF_00181"/>
    </source>
</evidence>
<dbReference type="OrthoDB" id="9809354at2"/>
<dbReference type="Gene3D" id="3.40.630.10">
    <property type="entry name" value="Zn peptidases"/>
    <property type="match status" value="1"/>
</dbReference>
<dbReference type="InterPro" id="IPR000819">
    <property type="entry name" value="Peptidase_M17_C"/>
</dbReference>
<feature type="binding site" evidence="8">
    <location>
        <position position="306"/>
    </location>
    <ligand>
        <name>Mn(2+)</name>
        <dbReference type="ChEBI" id="CHEBI:29035"/>
        <label>2</label>
    </ligand>
</feature>
<keyword evidence="7 8" id="KW-0464">Manganese</keyword>
<dbReference type="InterPro" id="IPR043472">
    <property type="entry name" value="Macro_dom-like"/>
</dbReference>
<evidence type="ECO:0000313" key="11">
    <source>
        <dbReference type="EMBL" id="GAC30295.1"/>
    </source>
</evidence>
<comment type="subcellular location">
    <subcellularLocation>
        <location evidence="8">Cytoplasm</location>
    </subcellularLocation>
</comment>
<dbReference type="InterPro" id="IPR008283">
    <property type="entry name" value="Peptidase_M17_N"/>
</dbReference>
<keyword evidence="9" id="KW-0732">Signal</keyword>
<comment type="function">
    <text evidence="8">Presumably involved in the processing and regular turnover of intracellular proteins. Catalyzes the removal of unsubstituted N-terminal amino acids from various peptides.</text>
</comment>
<feature type="chain" id="PRO_5003898884" description="Probable cytosol aminopeptidase" evidence="9">
    <location>
        <begin position="23"/>
        <end position="517"/>
    </location>
</feature>
<keyword evidence="6 8" id="KW-0378">Hydrolase</keyword>
<dbReference type="InterPro" id="IPR011356">
    <property type="entry name" value="Leucine_aapep/pepB"/>
</dbReference>
<dbReference type="AlphaFoldDB" id="K7A4A7"/>
<dbReference type="STRING" id="1121922.GCA_000428905_01718"/>
<accession>K7A4A7</accession>
<evidence type="ECO:0000256" key="3">
    <source>
        <dbReference type="ARBA" id="ARBA00009528"/>
    </source>
</evidence>